<dbReference type="RefSeq" id="WP_162389721.1">
    <property type="nucleotide sequence ID" value="NZ_CP045997.1"/>
</dbReference>
<feature type="transmembrane region" description="Helical" evidence="2">
    <location>
        <begin position="20"/>
        <end position="41"/>
    </location>
</feature>
<keyword evidence="2" id="KW-0812">Transmembrane</keyword>
<feature type="transmembrane region" description="Helical" evidence="2">
    <location>
        <begin position="53"/>
        <end position="71"/>
    </location>
</feature>
<sequence>MASLYESINNMFSNEPLSPSQITTGVFAAIYAIIIVASGIAAGGSIVDKMKTILVFTFGAAMGWLVAGIVSPHNAAEKNIFETAGKTLSAFVTGYLFSKVDKIIQTYIDIYTKKIQEGTVGIVLNNLNQIRLIGLVISFVISVITVYVFRSDEYAKHQRRVKVSADSVEVTNFDAFIIRDSTEYKKKHLNTNASNTKPASQTKTNPSSQSN</sequence>
<evidence type="ECO:0000313" key="4">
    <source>
        <dbReference type="Proteomes" id="UP000464577"/>
    </source>
</evidence>
<gene>
    <name evidence="3" type="ORF">GJR95_31795</name>
</gene>
<organism evidence="3 4">
    <name type="scientific">Spirosoma endbachense</name>
    <dbReference type="NCBI Taxonomy" id="2666025"/>
    <lineage>
        <taxon>Bacteria</taxon>
        <taxon>Pseudomonadati</taxon>
        <taxon>Bacteroidota</taxon>
        <taxon>Cytophagia</taxon>
        <taxon>Cytophagales</taxon>
        <taxon>Cytophagaceae</taxon>
        <taxon>Spirosoma</taxon>
    </lineage>
</organism>
<dbReference type="AlphaFoldDB" id="A0A6P1W5K0"/>
<feature type="transmembrane region" description="Helical" evidence="2">
    <location>
        <begin position="130"/>
        <end position="149"/>
    </location>
</feature>
<evidence type="ECO:0000256" key="1">
    <source>
        <dbReference type="SAM" id="MobiDB-lite"/>
    </source>
</evidence>
<proteinExistence type="predicted"/>
<evidence type="ECO:0000313" key="3">
    <source>
        <dbReference type="EMBL" id="QHV99317.1"/>
    </source>
</evidence>
<keyword evidence="4" id="KW-1185">Reference proteome</keyword>
<protein>
    <submittedName>
        <fullName evidence="3">Uncharacterized protein</fullName>
    </submittedName>
</protein>
<dbReference type="KEGG" id="senf:GJR95_31795"/>
<feature type="region of interest" description="Disordered" evidence="1">
    <location>
        <begin position="188"/>
        <end position="211"/>
    </location>
</feature>
<dbReference type="Proteomes" id="UP000464577">
    <property type="component" value="Chromosome"/>
</dbReference>
<dbReference type="EMBL" id="CP045997">
    <property type="protein sequence ID" value="QHV99317.1"/>
    <property type="molecule type" value="Genomic_DNA"/>
</dbReference>
<reference evidence="3 4" key="1">
    <citation type="submission" date="2019-11" db="EMBL/GenBank/DDBJ databases">
        <title>Spirosoma endbachense sp. nov., isolated from a natural salt meadow.</title>
        <authorList>
            <person name="Rojas J."/>
            <person name="Ambika Manirajan B."/>
            <person name="Ratering S."/>
            <person name="Suarez C."/>
            <person name="Geissler-Plaum R."/>
            <person name="Schnell S."/>
        </authorList>
    </citation>
    <scope>NUCLEOTIDE SEQUENCE [LARGE SCALE GENOMIC DNA]</scope>
    <source>
        <strain evidence="3 4">I-24</strain>
    </source>
</reference>
<name>A0A6P1W5K0_9BACT</name>
<feature type="compositionally biased region" description="Polar residues" evidence="1">
    <location>
        <begin position="190"/>
        <end position="211"/>
    </location>
</feature>
<keyword evidence="2" id="KW-0472">Membrane</keyword>
<evidence type="ECO:0000256" key="2">
    <source>
        <dbReference type="SAM" id="Phobius"/>
    </source>
</evidence>
<accession>A0A6P1W5K0</accession>
<keyword evidence="2" id="KW-1133">Transmembrane helix</keyword>